<gene>
    <name evidence="4" type="ORF">F0P94_09555</name>
</gene>
<dbReference type="AlphaFoldDB" id="A0A5N1IXR9"/>
<feature type="chain" id="PRO_5024922913" evidence="1">
    <location>
        <begin position="29"/>
        <end position="712"/>
    </location>
</feature>
<dbReference type="SUPFAM" id="SSF110296">
    <property type="entry name" value="Oligoxyloglucan reducing end-specific cellobiohydrolase"/>
    <property type="match status" value="1"/>
</dbReference>
<proteinExistence type="predicted"/>
<evidence type="ECO:0000313" key="5">
    <source>
        <dbReference type="Proteomes" id="UP000326570"/>
    </source>
</evidence>
<dbReference type="RefSeq" id="WP_150903658.1">
    <property type="nucleotide sequence ID" value="NZ_VTWT01000004.1"/>
</dbReference>
<dbReference type="InterPro" id="IPR036278">
    <property type="entry name" value="Sialidase_sf"/>
</dbReference>
<dbReference type="NCBIfam" id="TIGR04183">
    <property type="entry name" value="Por_Secre_tail"/>
    <property type="match status" value="1"/>
</dbReference>
<feature type="domain" description="DUF6242" evidence="3">
    <location>
        <begin position="375"/>
        <end position="582"/>
    </location>
</feature>
<dbReference type="GO" id="GO:0010411">
    <property type="term" value="P:xyloglucan metabolic process"/>
    <property type="evidence" value="ECO:0007669"/>
    <property type="project" value="TreeGrafter"/>
</dbReference>
<dbReference type="PANTHER" id="PTHR43739:SF5">
    <property type="entry name" value="EXO-ALPHA-SIALIDASE"/>
    <property type="match status" value="1"/>
</dbReference>
<keyword evidence="1" id="KW-0732">Signal</keyword>
<dbReference type="InterPro" id="IPR026444">
    <property type="entry name" value="Secre_tail"/>
</dbReference>
<evidence type="ECO:0000256" key="1">
    <source>
        <dbReference type="SAM" id="SignalP"/>
    </source>
</evidence>
<reference evidence="4 5" key="1">
    <citation type="submission" date="2019-09" db="EMBL/GenBank/DDBJ databases">
        <title>Genome sequence of Adhaeribacter sp. M2.</title>
        <authorList>
            <person name="Srinivasan S."/>
        </authorList>
    </citation>
    <scope>NUCLEOTIDE SEQUENCE [LARGE SCALE GENOMIC DNA]</scope>
    <source>
        <strain evidence="4 5">M2</strain>
    </source>
</reference>
<sequence>MRKNYFAVKAMAAATMLAATFFPGAAKAQWQKTSGPGANMVADLVPHRNALFLGTQGGIYKSNNQGAVWEFASQGIPHRGLYSLLSTSQALVSGSYNGIFRSTDGGQTWVQPITGMSTINELTQNSTTLFAATDMDGIKLSNDQGATWTRVGHGVVGNLITTIATHGSYVFADGNNTLLRSADNGQTWTAHLLTSLGLPNQSNVNSLSSVGNQLFAGMNNQGLFVSNNNGSSFVAANSGLPAPGLFSVEHVIQHGQVLLAGLMGHSQPVYVSTNGGQSWAVSSTGMRHGDGVRKFYSDGTDLYASTARGLYKSTDSGATWNLQNQGITNGFVDALVANSAFIFAGLADRGTGGTQNLYRSPDNGQTWEAINNGVATIQVKAILATDQLVLVGGNNRTLYRSTNNGQSWANVSLTNSINSDAAAFTQIGNNLFLISENNAIFKSSDLGQTWVQASGSSVNPLGRAIYSDGNNIYAAAGTYTYQSSDQGNTWSSTGSISASTHGTSFYTLGNYVYLGTRNNGMYRRLKTATSWTAINNGIPQPTWITSITGYGDSLFASTDYSSSSYQATIYLSTDSGATWNQFNQGLPTNIGLRSLLVRNNHLFAGTGSLYNNDGRSVWYRALNSNITGLNEVLQQETASIYPNPNHGNFRIKNLKTGSSISVTDVQGKTVYQTREISGGTETRIDLPHLKSGLYFVIIHSKGGIQKQKLLIQ</sequence>
<organism evidence="4 5">
    <name type="scientific">Adhaeribacter soli</name>
    <dbReference type="NCBI Taxonomy" id="2607655"/>
    <lineage>
        <taxon>Bacteria</taxon>
        <taxon>Pseudomonadati</taxon>
        <taxon>Bacteroidota</taxon>
        <taxon>Cytophagia</taxon>
        <taxon>Cytophagales</taxon>
        <taxon>Hymenobacteraceae</taxon>
        <taxon>Adhaeribacter</taxon>
    </lineage>
</organism>
<dbReference type="InterPro" id="IPR015943">
    <property type="entry name" value="WD40/YVTN_repeat-like_dom_sf"/>
</dbReference>
<evidence type="ECO:0000259" key="2">
    <source>
        <dbReference type="Pfam" id="PF18962"/>
    </source>
</evidence>
<name>A0A5N1IXR9_9BACT</name>
<dbReference type="Proteomes" id="UP000326570">
    <property type="component" value="Unassembled WGS sequence"/>
</dbReference>
<keyword evidence="5" id="KW-1185">Reference proteome</keyword>
<protein>
    <submittedName>
        <fullName evidence="4">T9SS type A sorting domain-containing protein</fullName>
    </submittedName>
</protein>
<evidence type="ECO:0000259" key="3">
    <source>
        <dbReference type="Pfam" id="PF25852"/>
    </source>
</evidence>
<dbReference type="PANTHER" id="PTHR43739">
    <property type="entry name" value="XYLOGLUCANASE (EUROFUNG)"/>
    <property type="match status" value="1"/>
</dbReference>
<comment type="caution">
    <text evidence="4">The sequence shown here is derived from an EMBL/GenBank/DDBJ whole genome shotgun (WGS) entry which is preliminary data.</text>
</comment>
<dbReference type="CDD" id="cd15482">
    <property type="entry name" value="Sialidase_non-viral"/>
    <property type="match status" value="2"/>
</dbReference>
<dbReference type="SUPFAM" id="SSF50939">
    <property type="entry name" value="Sialidases"/>
    <property type="match status" value="2"/>
</dbReference>
<dbReference type="Pfam" id="PF25852">
    <property type="entry name" value="DUF6242_C"/>
    <property type="match status" value="1"/>
</dbReference>
<dbReference type="Pfam" id="PF18962">
    <property type="entry name" value="Por_Secre_tail"/>
    <property type="match status" value="1"/>
</dbReference>
<dbReference type="Gene3D" id="2.130.10.10">
    <property type="entry name" value="YVTN repeat-like/Quinoprotein amine dehydrogenase"/>
    <property type="match status" value="4"/>
</dbReference>
<feature type="domain" description="Secretion system C-terminal sorting" evidence="2">
    <location>
        <begin position="640"/>
        <end position="711"/>
    </location>
</feature>
<feature type="signal peptide" evidence="1">
    <location>
        <begin position="1"/>
        <end position="28"/>
    </location>
</feature>
<evidence type="ECO:0000313" key="4">
    <source>
        <dbReference type="EMBL" id="KAA9339024.1"/>
    </source>
</evidence>
<accession>A0A5N1IXR9</accession>
<dbReference type="EMBL" id="VTWT01000004">
    <property type="protein sequence ID" value="KAA9339024.1"/>
    <property type="molecule type" value="Genomic_DNA"/>
</dbReference>
<dbReference type="InterPro" id="IPR058667">
    <property type="entry name" value="DUF6242_C"/>
</dbReference>
<dbReference type="InterPro" id="IPR052025">
    <property type="entry name" value="Xyloglucanase_GH74"/>
</dbReference>